<dbReference type="AlphaFoldDB" id="A0ABD3XQU9"/>
<evidence type="ECO:0000313" key="4">
    <source>
        <dbReference type="EMBL" id="KAL3888545.1"/>
    </source>
</evidence>
<dbReference type="PANTHER" id="PTHR25462">
    <property type="entry name" value="BONUS, ISOFORM C-RELATED"/>
    <property type="match status" value="1"/>
</dbReference>
<keyword evidence="1" id="KW-0479">Metal-binding</keyword>
<evidence type="ECO:0000256" key="1">
    <source>
        <dbReference type="PROSITE-ProRule" id="PRU00024"/>
    </source>
</evidence>
<feature type="domain" description="B box-type" evidence="3">
    <location>
        <begin position="149"/>
        <end position="191"/>
    </location>
</feature>
<feature type="coiled-coil region" evidence="2">
    <location>
        <begin position="195"/>
        <end position="272"/>
    </location>
</feature>
<name>A0ABD3XQU9_SINWO</name>
<organism evidence="4 5">
    <name type="scientific">Sinanodonta woodiana</name>
    <name type="common">Chinese pond mussel</name>
    <name type="synonym">Anodonta woodiana</name>
    <dbReference type="NCBI Taxonomy" id="1069815"/>
    <lineage>
        <taxon>Eukaryota</taxon>
        <taxon>Metazoa</taxon>
        <taxon>Spiralia</taxon>
        <taxon>Lophotrochozoa</taxon>
        <taxon>Mollusca</taxon>
        <taxon>Bivalvia</taxon>
        <taxon>Autobranchia</taxon>
        <taxon>Heteroconchia</taxon>
        <taxon>Palaeoheterodonta</taxon>
        <taxon>Unionida</taxon>
        <taxon>Unionoidea</taxon>
        <taxon>Unionidae</taxon>
        <taxon>Unioninae</taxon>
        <taxon>Sinanodonta</taxon>
    </lineage>
</organism>
<dbReference type="SUPFAM" id="SSF57845">
    <property type="entry name" value="B-box zinc-binding domain"/>
    <property type="match status" value="1"/>
</dbReference>
<evidence type="ECO:0000259" key="3">
    <source>
        <dbReference type="PROSITE" id="PS50119"/>
    </source>
</evidence>
<keyword evidence="1" id="KW-0863">Zinc-finger</keyword>
<dbReference type="EMBL" id="JBJQND010000001">
    <property type="protein sequence ID" value="KAL3888545.1"/>
    <property type="molecule type" value="Genomic_DNA"/>
</dbReference>
<feature type="domain" description="B box-type" evidence="3">
    <location>
        <begin position="85"/>
        <end position="135"/>
    </location>
</feature>
<gene>
    <name evidence="4" type="ORF">ACJMK2_000911</name>
</gene>
<evidence type="ECO:0000313" key="5">
    <source>
        <dbReference type="Proteomes" id="UP001634394"/>
    </source>
</evidence>
<dbReference type="PROSITE" id="PS50119">
    <property type="entry name" value="ZF_BBOX"/>
    <property type="match status" value="2"/>
</dbReference>
<keyword evidence="1" id="KW-0862">Zinc</keyword>
<dbReference type="GO" id="GO:0008270">
    <property type="term" value="F:zinc ion binding"/>
    <property type="evidence" value="ECO:0007669"/>
    <property type="project" value="UniProtKB-KW"/>
</dbReference>
<dbReference type="Gene3D" id="3.30.160.60">
    <property type="entry name" value="Classic Zinc Finger"/>
    <property type="match status" value="1"/>
</dbReference>
<proteinExistence type="predicted"/>
<protein>
    <recommendedName>
        <fullName evidence="3">B box-type domain-containing protein</fullName>
    </recommendedName>
</protein>
<dbReference type="Proteomes" id="UP001634394">
    <property type="component" value="Unassembled WGS sequence"/>
</dbReference>
<evidence type="ECO:0000256" key="2">
    <source>
        <dbReference type="SAM" id="Coils"/>
    </source>
</evidence>
<dbReference type="PANTHER" id="PTHR25462:SF305">
    <property type="entry name" value="RING-TYPE DOMAIN-CONTAINING PROTEIN"/>
    <property type="match status" value="1"/>
</dbReference>
<reference evidence="4 5" key="1">
    <citation type="submission" date="2024-11" db="EMBL/GenBank/DDBJ databases">
        <title>Chromosome-level genome assembly of the freshwater bivalve Anodonta woodiana.</title>
        <authorList>
            <person name="Chen X."/>
        </authorList>
    </citation>
    <scope>NUCLEOTIDE SEQUENCE [LARGE SCALE GENOMIC DNA]</scope>
    <source>
        <strain evidence="4">MN2024</strain>
        <tissue evidence="4">Gills</tissue>
    </source>
</reference>
<keyword evidence="5" id="KW-1185">Reference proteome</keyword>
<accession>A0ABD3XQU9</accession>
<sequence>MATDSEDLVASDVIQESETTMSEELNCPLCMNLFSNASMQDFVKKLCCPLCGNVAYTGELSADKLVHIFPLNALMITLLMKSKVKVDLVCNACQAQDVVSPAENLCTVCEEALCVKCSKMHGISRSSTNHTILKISDLPSKQQTVLQNNEMCRCTEHGSFPLEYYCKDHEAQLCIKCSVDDHASCPEVIKLANKMPNFSEALKQMKEQIKNLEDQLKLFAAINVLNLSKLEADVNSLTIEIRTLKKIINVALDDLEERLKKESNTIFKDEKQRIEQANKICYSHIMAIRNFNAVLESASKDATQNQTFLLTKKLANQCFMSKRHNDDMFSKNDIVTLQLDINPQLTSVINIPRGEIGMLTMKKMMKSQLCVMDSNY</sequence>
<dbReference type="InterPro" id="IPR047153">
    <property type="entry name" value="TRIM45/56/19-like"/>
</dbReference>
<keyword evidence="2" id="KW-0175">Coiled coil</keyword>
<dbReference type="InterPro" id="IPR000315">
    <property type="entry name" value="Znf_B-box"/>
</dbReference>
<comment type="caution">
    <text evidence="4">The sequence shown here is derived from an EMBL/GenBank/DDBJ whole genome shotgun (WGS) entry which is preliminary data.</text>
</comment>